<evidence type="ECO:0000256" key="7">
    <source>
        <dbReference type="ARBA" id="ARBA00022670"/>
    </source>
</evidence>
<keyword evidence="7" id="KW-0645">Protease</keyword>
<dbReference type="GO" id="GO:0043171">
    <property type="term" value="P:peptide catabolic process"/>
    <property type="evidence" value="ECO:0007669"/>
    <property type="project" value="TreeGrafter"/>
</dbReference>
<evidence type="ECO:0000256" key="6">
    <source>
        <dbReference type="ARBA" id="ARBA00022438"/>
    </source>
</evidence>
<evidence type="ECO:0000256" key="3">
    <source>
        <dbReference type="ARBA" id="ARBA00010136"/>
    </source>
</evidence>
<dbReference type="AlphaFoldDB" id="A0A0U3HHP0"/>
<evidence type="ECO:0000256" key="12">
    <source>
        <dbReference type="ARBA" id="ARBA00029811"/>
    </source>
</evidence>
<dbReference type="RefSeq" id="WP_058859051.1">
    <property type="nucleotide sequence ID" value="NZ_BJZR01000075.1"/>
</dbReference>
<dbReference type="InterPro" id="IPR014782">
    <property type="entry name" value="Peptidase_M1_dom"/>
</dbReference>
<sequence>MPGTNLTREEAAERASTVAVDAYEVVLDLTRGERIFRSTTTVRFRATPGASTFVDAITDAVHSVVLNGRALDPGEVADGARIRLGELAEHNELTVDADFRYMTTGEGLHRFVDPVDQEVYLYSQFEVADTRRVFAVFEQPDLKARFAFTVTAPAHWTVVSTQPTPEPEAAGEGAATWRFAPTPVVPCYVTSLIAGPYASVHDELTSADGRRIPLGLYARRSLMDHVEAEEMFAITRAGFAFFEAQFGRAYPFEKYDQLFVPQFNAGAMENAGAVTFVELYVFRSRPTQARVERRAVTILHELAHMWFGDFVTMRWWNDLWLNESFAEYMSTLAAAEATRFTAAWTTFAAGEKSWGYEQDQLPTTHPVVAPIRDLEDVLVNFDGITYAKGASVLKQLVAWVGQEQFMAGLAEYFRAHAWGSTELSDLLAQLERASGRDLDDWSAKWLGTAGVNTLVPVVAEDDDCVIRSFRIEQTAPEEHPVLRPHRLAIGFYDHLDGRLVRTHRLELDVDGPVTEVPELVGRERPDLVLLNDDDLAYARIRLDEPSLDTALTHLGTFEDSLPRALVWGSVWDGVDDGETAARRYVELVLGNIARETESTTLQVQLRRLETVLEGYVAAPAREAVQREAAERLQELTESAEAGSDHQLQFLRAFARQARTPAQLDVLEELLAGRRELPGLPLDTDLRWAVLTGLCAGGRRGEADVDAMLAEDNTENGAIAAARARAAVPTAEAKARAWQRIMVDGDLPNSLQEAAIDGFRTAADPALLEPYVGPYFAAVPQIWRTRTHELAQQIAGGMFPNLPEPSVLVAADAFLAELPEDLHGLRRIVLEQRDAVHRAVRAQQVDARAGAAAQVQA</sequence>
<reference evidence="18 20" key="2">
    <citation type="submission" date="2019-07" db="EMBL/GenBank/DDBJ databases">
        <title>Whole genome shotgun sequence of Kocuria flava NBRC 107626.</title>
        <authorList>
            <person name="Hosoyama A."/>
            <person name="Uohara A."/>
            <person name="Ohji S."/>
            <person name="Ichikawa N."/>
        </authorList>
    </citation>
    <scope>NUCLEOTIDE SEQUENCE [LARGE SCALE GENOMIC DNA]</scope>
    <source>
        <strain evidence="18 20">NBRC 107626</strain>
    </source>
</reference>
<evidence type="ECO:0000313" key="20">
    <source>
        <dbReference type="Proteomes" id="UP000321155"/>
    </source>
</evidence>
<keyword evidence="9" id="KW-0378">Hydrolase</keyword>
<dbReference type="InterPro" id="IPR042097">
    <property type="entry name" value="Aminopeptidase_N-like_N_sf"/>
</dbReference>
<dbReference type="InterPro" id="IPR001930">
    <property type="entry name" value="Peptidase_M1"/>
</dbReference>
<comment type="cofactor">
    <cofactor evidence="2">
        <name>Zn(2+)</name>
        <dbReference type="ChEBI" id="CHEBI:29105"/>
    </cofactor>
</comment>
<dbReference type="PANTHER" id="PTHR11533">
    <property type="entry name" value="PROTEASE M1 ZINC METALLOPROTEASE"/>
    <property type="match status" value="1"/>
</dbReference>
<dbReference type="GO" id="GO:0005615">
    <property type="term" value="C:extracellular space"/>
    <property type="evidence" value="ECO:0007669"/>
    <property type="project" value="TreeGrafter"/>
</dbReference>
<protein>
    <recommendedName>
        <fullName evidence="5">Aminopeptidase N</fullName>
        <ecNumber evidence="4">3.4.11.2</ecNumber>
    </recommendedName>
    <alternativeName>
        <fullName evidence="12">Alanine aminopeptidase</fullName>
    </alternativeName>
    <alternativeName>
        <fullName evidence="13">Lysyl aminopeptidase</fullName>
    </alternativeName>
</protein>
<dbReference type="FunFam" id="1.10.390.10:FF:000004">
    <property type="entry name" value="Aminopeptidase N"/>
    <property type="match status" value="1"/>
</dbReference>
<evidence type="ECO:0000259" key="15">
    <source>
        <dbReference type="Pfam" id="PF11838"/>
    </source>
</evidence>
<accession>A0A0U3HHP0</accession>
<dbReference type="GO" id="GO:0070006">
    <property type="term" value="F:metalloaminopeptidase activity"/>
    <property type="evidence" value="ECO:0007669"/>
    <property type="project" value="TreeGrafter"/>
</dbReference>
<name>A0A0U3HHP0_9MICC</name>
<dbReference type="InterPro" id="IPR027268">
    <property type="entry name" value="Peptidase_M4/M1_CTD_sf"/>
</dbReference>
<keyword evidence="6 17" id="KW-0031">Aminopeptidase</keyword>
<dbReference type="EMBL" id="BJZR01000075">
    <property type="protein sequence ID" value="GEO92997.1"/>
    <property type="molecule type" value="Genomic_DNA"/>
</dbReference>
<comment type="similarity">
    <text evidence="3">Belongs to the peptidase M1 family.</text>
</comment>
<dbReference type="SUPFAM" id="SSF63737">
    <property type="entry name" value="Leukotriene A4 hydrolase N-terminal domain"/>
    <property type="match status" value="1"/>
</dbReference>
<dbReference type="GO" id="GO:0008270">
    <property type="term" value="F:zinc ion binding"/>
    <property type="evidence" value="ECO:0007669"/>
    <property type="project" value="InterPro"/>
</dbReference>
<evidence type="ECO:0000313" key="19">
    <source>
        <dbReference type="Proteomes" id="UP000057181"/>
    </source>
</evidence>
<keyword evidence="8" id="KW-0479">Metal-binding</keyword>
<proteinExistence type="inferred from homology"/>
<dbReference type="InterPro" id="IPR012778">
    <property type="entry name" value="Pept_M1_aminopeptidase"/>
</dbReference>
<dbReference type="KEGG" id="kfv:AS188_12005"/>
<keyword evidence="11" id="KW-0482">Metalloprotease</keyword>
<dbReference type="PANTHER" id="PTHR11533:SF174">
    <property type="entry name" value="PUROMYCIN-SENSITIVE AMINOPEPTIDASE-RELATED"/>
    <property type="match status" value="1"/>
</dbReference>
<dbReference type="FunFam" id="2.60.40.1730:FF:000010">
    <property type="entry name" value="Putative aminopeptidase N"/>
    <property type="match status" value="1"/>
</dbReference>
<evidence type="ECO:0000259" key="16">
    <source>
        <dbReference type="Pfam" id="PF17900"/>
    </source>
</evidence>
<dbReference type="CDD" id="cd09602">
    <property type="entry name" value="M1_APN"/>
    <property type="match status" value="1"/>
</dbReference>
<evidence type="ECO:0000256" key="10">
    <source>
        <dbReference type="ARBA" id="ARBA00022833"/>
    </source>
</evidence>
<dbReference type="Pfam" id="PF11838">
    <property type="entry name" value="ERAP1_C"/>
    <property type="match status" value="1"/>
</dbReference>
<feature type="domain" description="Peptidase M1 membrane alanine aminopeptidase" evidence="14">
    <location>
        <begin position="235"/>
        <end position="445"/>
    </location>
</feature>
<evidence type="ECO:0000313" key="18">
    <source>
        <dbReference type="EMBL" id="GEO92997.1"/>
    </source>
</evidence>
<dbReference type="Pfam" id="PF17900">
    <property type="entry name" value="Peptidase_M1_N"/>
    <property type="match status" value="1"/>
</dbReference>
<dbReference type="Proteomes" id="UP000057181">
    <property type="component" value="Chromosome"/>
</dbReference>
<dbReference type="Gene3D" id="1.10.390.10">
    <property type="entry name" value="Neutral Protease Domain 2"/>
    <property type="match status" value="1"/>
</dbReference>
<dbReference type="GO" id="GO:0016285">
    <property type="term" value="F:alanyl aminopeptidase activity"/>
    <property type="evidence" value="ECO:0007669"/>
    <property type="project" value="UniProtKB-EC"/>
</dbReference>
<dbReference type="SUPFAM" id="SSF55486">
    <property type="entry name" value="Metalloproteases ('zincins'), catalytic domain"/>
    <property type="match status" value="1"/>
</dbReference>
<feature type="domain" description="ERAP1-like C-terminal" evidence="15">
    <location>
        <begin position="527"/>
        <end position="837"/>
    </location>
</feature>
<gene>
    <name evidence="17" type="ORF">AS188_12005</name>
    <name evidence="18" type="ORF">KFL01_23030</name>
</gene>
<evidence type="ECO:0000256" key="8">
    <source>
        <dbReference type="ARBA" id="ARBA00022723"/>
    </source>
</evidence>
<dbReference type="Proteomes" id="UP000321155">
    <property type="component" value="Unassembled WGS sequence"/>
</dbReference>
<dbReference type="OrthoDB" id="100605at2"/>
<dbReference type="Pfam" id="PF01433">
    <property type="entry name" value="Peptidase_M1"/>
    <property type="match status" value="1"/>
</dbReference>
<keyword evidence="10" id="KW-0862">Zinc</keyword>
<dbReference type="GO" id="GO:0042277">
    <property type="term" value="F:peptide binding"/>
    <property type="evidence" value="ECO:0007669"/>
    <property type="project" value="TreeGrafter"/>
</dbReference>
<dbReference type="EMBL" id="CP013254">
    <property type="protein sequence ID" value="ALU40360.1"/>
    <property type="molecule type" value="Genomic_DNA"/>
</dbReference>
<dbReference type="NCBIfam" id="TIGR02412">
    <property type="entry name" value="pepN_strep_liv"/>
    <property type="match status" value="1"/>
</dbReference>
<dbReference type="InterPro" id="IPR050344">
    <property type="entry name" value="Peptidase_M1_aminopeptidases"/>
</dbReference>
<evidence type="ECO:0000313" key="17">
    <source>
        <dbReference type="EMBL" id="ALU40360.1"/>
    </source>
</evidence>
<evidence type="ECO:0000259" key="14">
    <source>
        <dbReference type="Pfam" id="PF01433"/>
    </source>
</evidence>
<dbReference type="Gene3D" id="2.60.40.1730">
    <property type="entry name" value="tricorn interacting facor f3 domain"/>
    <property type="match status" value="1"/>
</dbReference>
<dbReference type="InterPro" id="IPR024571">
    <property type="entry name" value="ERAP1-like_C_dom"/>
</dbReference>
<evidence type="ECO:0000256" key="2">
    <source>
        <dbReference type="ARBA" id="ARBA00001947"/>
    </source>
</evidence>
<organism evidence="17 19">
    <name type="scientific">Kocuria flava</name>
    <dbReference type="NCBI Taxonomy" id="446860"/>
    <lineage>
        <taxon>Bacteria</taxon>
        <taxon>Bacillati</taxon>
        <taxon>Actinomycetota</taxon>
        <taxon>Actinomycetes</taxon>
        <taxon>Micrococcales</taxon>
        <taxon>Micrococcaceae</taxon>
        <taxon>Kocuria</taxon>
    </lineage>
</organism>
<evidence type="ECO:0000256" key="5">
    <source>
        <dbReference type="ARBA" id="ARBA00015611"/>
    </source>
</evidence>
<evidence type="ECO:0000256" key="13">
    <source>
        <dbReference type="ARBA" id="ARBA00031533"/>
    </source>
</evidence>
<dbReference type="InterPro" id="IPR045357">
    <property type="entry name" value="Aminopeptidase_N-like_N"/>
</dbReference>
<dbReference type="PRINTS" id="PR00756">
    <property type="entry name" value="ALADIPTASE"/>
</dbReference>
<reference evidence="17 19" key="1">
    <citation type="submission" date="2015-11" db="EMBL/GenBank/DDBJ databases">
        <title>Complete Genome Sequence of Kocuria flava strain HO-9041.</title>
        <authorList>
            <person name="Zhou M."/>
            <person name="Dai J."/>
        </authorList>
    </citation>
    <scope>NUCLEOTIDE SEQUENCE [LARGE SCALE GENOMIC DNA]</scope>
    <source>
        <strain evidence="17 19">HO-9041</strain>
    </source>
</reference>
<dbReference type="GO" id="GO:0005737">
    <property type="term" value="C:cytoplasm"/>
    <property type="evidence" value="ECO:0007669"/>
    <property type="project" value="TreeGrafter"/>
</dbReference>
<dbReference type="EC" id="3.4.11.2" evidence="4"/>
<evidence type="ECO:0000256" key="9">
    <source>
        <dbReference type="ARBA" id="ARBA00022801"/>
    </source>
</evidence>
<evidence type="ECO:0000256" key="1">
    <source>
        <dbReference type="ARBA" id="ARBA00000098"/>
    </source>
</evidence>
<dbReference type="GO" id="GO:0016020">
    <property type="term" value="C:membrane"/>
    <property type="evidence" value="ECO:0007669"/>
    <property type="project" value="TreeGrafter"/>
</dbReference>
<evidence type="ECO:0000256" key="11">
    <source>
        <dbReference type="ARBA" id="ARBA00023049"/>
    </source>
</evidence>
<keyword evidence="20" id="KW-1185">Reference proteome</keyword>
<feature type="domain" description="Aminopeptidase N-like N-terminal" evidence="16">
    <location>
        <begin position="93"/>
        <end position="189"/>
    </location>
</feature>
<comment type="catalytic activity">
    <reaction evidence="1">
        <text>Release of an N-terminal amino acid, Xaa-|-Yaa- from a peptide, amide or arylamide. Xaa is preferably Ala, but may be most amino acids including Pro (slow action). When a terminal hydrophobic residue is followed by a prolyl residue, the two may be released as an intact Xaa-Pro dipeptide.</text>
        <dbReference type="EC" id="3.4.11.2"/>
    </reaction>
</comment>
<evidence type="ECO:0000256" key="4">
    <source>
        <dbReference type="ARBA" id="ARBA00012564"/>
    </source>
</evidence>
<dbReference type="STRING" id="446860.AS188_12005"/>
<dbReference type="GO" id="GO:0006508">
    <property type="term" value="P:proteolysis"/>
    <property type="evidence" value="ECO:0007669"/>
    <property type="project" value="UniProtKB-KW"/>
</dbReference>